<gene>
    <name evidence="2" type="ORF">RHTO0S_01e12090g</name>
</gene>
<dbReference type="GO" id="GO:0005829">
    <property type="term" value="C:cytosol"/>
    <property type="evidence" value="ECO:0007669"/>
    <property type="project" value="TreeGrafter"/>
</dbReference>
<dbReference type="Gene3D" id="3.40.50.150">
    <property type="entry name" value="Vaccinia Virus protein VP39"/>
    <property type="match status" value="1"/>
</dbReference>
<dbReference type="GO" id="GO:0008757">
    <property type="term" value="F:S-adenosylmethionine-dependent methyltransferase activity"/>
    <property type="evidence" value="ECO:0007669"/>
    <property type="project" value="UniProtKB-ARBA"/>
</dbReference>
<feature type="compositionally biased region" description="Polar residues" evidence="1">
    <location>
        <begin position="225"/>
        <end position="238"/>
    </location>
</feature>
<dbReference type="EMBL" id="LK052936">
    <property type="protein sequence ID" value="CDR36005.1"/>
    <property type="molecule type" value="Genomic_DNA"/>
</dbReference>
<dbReference type="Pfam" id="PF10294">
    <property type="entry name" value="Methyltransf_16"/>
    <property type="match status" value="2"/>
</dbReference>
<feature type="region of interest" description="Disordered" evidence="1">
    <location>
        <begin position="210"/>
        <end position="248"/>
    </location>
</feature>
<organism evidence="2">
    <name type="scientific">Rhodotorula toruloides</name>
    <name type="common">Yeast</name>
    <name type="synonym">Rhodosporidium toruloides</name>
    <dbReference type="NCBI Taxonomy" id="5286"/>
    <lineage>
        <taxon>Eukaryota</taxon>
        <taxon>Fungi</taxon>
        <taxon>Dikarya</taxon>
        <taxon>Basidiomycota</taxon>
        <taxon>Pucciniomycotina</taxon>
        <taxon>Microbotryomycetes</taxon>
        <taxon>Sporidiobolales</taxon>
        <taxon>Sporidiobolaceae</taxon>
        <taxon>Rhodotorula</taxon>
    </lineage>
</organism>
<dbReference type="AlphaFoldDB" id="A0A061AL27"/>
<name>A0A061AL27_RHOTO</name>
<dbReference type="InterPro" id="IPR019410">
    <property type="entry name" value="Methyltransf_16"/>
</dbReference>
<reference evidence="2" key="1">
    <citation type="journal article" date="2014" name="Genome Announc.">
        <title>Draft genome sequence of Rhodosporidium toruloides CECT1137, an oleaginous yeast of biotechnological interest.</title>
        <authorList>
            <person name="Morin N."/>
            <person name="Calcas X."/>
            <person name="Devillers H."/>
            <person name="Durrens P."/>
            <person name="Sherman D.J."/>
            <person name="Nicaud J.-M."/>
            <person name="Neuveglise C."/>
        </authorList>
    </citation>
    <scope>NUCLEOTIDE SEQUENCE</scope>
    <source>
        <strain evidence="2">CECT1137</strain>
    </source>
</reference>
<dbReference type="OrthoDB" id="2529286at2759"/>
<dbReference type="GO" id="GO:0032991">
    <property type="term" value="C:protein-containing complex"/>
    <property type="evidence" value="ECO:0007669"/>
    <property type="project" value="TreeGrafter"/>
</dbReference>
<protein>
    <submittedName>
        <fullName evidence="2">RHTO0S01e12090g1_1</fullName>
    </submittedName>
</protein>
<evidence type="ECO:0000313" key="2">
    <source>
        <dbReference type="EMBL" id="CDR36005.1"/>
    </source>
</evidence>
<sequence length="392" mass="43099">MTRTRPSVNLPAGSVLVEDVDEEIFALVTRKLQLSYAPGTTAQDEERPSEGGLGFHSSKDEVLPLSLTVRNPWADANGSDAVKSRVKKAAKGLAGRKGDMARQEVTVEVEVHQSLGDLRNRKGDTGSVLWRISLHLARYLLQQHHFPHPSHPPLLPSFSSSTILELGSGTGFLGIALRDIYSQSTPKGRWIFSDQLANLPLVVRNLRAKGLMDPPTSPPSRATPLPSQRHSTRPTSASHAPRKPKTEQAPVEVLELDWLVEAAAWDRHPHSLYSATSPAASHAAHPPLPSPPSLILASDCIYNPSLSAPLAKTILRHAGPDTIVLVASEIRDEEPLEEFLRAWKEEGGERWRVWRVGWEEDGREGGELRGGRYVVWVGWRERAAEGGPEEET</sequence>
<dbReference type="InterPro" id="IPR029063">
    <property type="entry name" value="SAM-dependent_MTases_sf"/>
</dbReference>
<dbReference type="PANTHER" id="PTHR14614">
    <property type="entry name" value="HEPATOCELLULAR CARCINOMA-ASSOCIATED ANTIGEN"/>
    <property type="match status" value="1"/>
</dbReference>
<proteinExistence type="predicted"/>
<dbReference type="PANTHER" id="PTHR14614:SF109">
    <property type="entry name" value="RIBOSOMAL LYSINE N-METHYLTRANSFERASE 5"/>
    <property type="match status" value="1"/>
</dbReference>
<accession>A0A061AL27</accession>
<dbReference type="SUPFAM" id="SSF53335">
    <property type="entry name" value="S-adenosyl-L-methionine-dependent methyltransferases"/>
    <property type="match status" value="1"/>
</dbReference>
<evidence type="ECO:0000256" key="1">
    <source>
        <dbReference type="SAM" id="MobiDB-lite"/>
    </source>
</evidence>